<accession>A0A8H2M911</accession>
<gene>
    <name evidence="8" type="ORF">NCTC13150_01499</name>
</gene>
<dbReference type="InterPro" id="IPR006139">
    <property type="entry name" value="D-isomer_2_OHA_DH_cat_dom"/>
</dbReference>
<sequence>MKLLITSRIPQEIFDDLAKVYTIDYHDSLEPLSPEEIKMRIQDVDALLCPLSDKIDREILDAGENLKLVANYGAGFDNIDTKYAAYKNIAVSNAPAPSSAVSTAEMTFSLLLAAARGLIPGDKLVRQGDFQGWRPTFFLGHQVKGKVLGIIGLGHIGSELAKRALAFGMEVVYFSRTRKSDLEDLGLKYLDLAQVLQKSDFVSLHLSYQPQLHHLISKDALELMKESAILINASRGPIVDEKALVQALKEKKIAGAALDVYEFEPKVHPDLLTMDQVVLSPHLGNATYAARMEMGENARDNLLALAQGKDLPNRVN</sequence>
<dbReference type="Proteomes" id="UP000377798">
    <property type="component" value="Unassembled WGS sequence"/>
</dbReference>
<evidence type="ECO:0000313" key="9">
    <source>
        <dbReference type="Proteomes" id="UP000377798"/>
    </source>
</evidence>
<dbReference type="SUPFAM" id="SSF51735">
    <property type="entry name" value="NAD(P)-binding Rossmann-fold domains"/>
    <property type="match status" value="1"/>
</dbReference>
<evidence type="ECO:0000256" key="2">
    <source>
        <dbReference type="ARBA" id="ARBA00022605"/>
    </source>
</evidence>
<dbReference type="RefSeq" id="WP_034437468.1">
    <property type="nucleotide sequence ID" value="NZ_CAACYI010000001.1"/>
</dbReference>
<reference evidence="8 9" key="1">
    <citation type="submission" date="2019-02" db="EMBL/GenBank/DDBJ databases">
        <authorList>
            <consortium name="Pathogen Informatics"/>
        </authorList>
    </citation>
    <scope>NUCLEOTIDE SEQUENCE [LARGE SCALE GENOMIC DNA]</scope>
    <source>
        <strain evidence="8 9">3012STDY7089603</strain>
    </source>
</reference>
<keyword evidence="4" id="KW-0520">NAD</keyword>
<dbReference type="Pfam" id="PF00389">
    <property type="entry name" value="2-Hacid_dh"/>
    <property type="match status" value="1"/>
</dbReference>
<dbReference type="InterPro" id="IPR029753">
    <property type="entry name" value="D-isomer_DH_CS"/>
</dbReference>
<dbReference type="EC" id="1.1.1.-" evidence="8"/>
<keyword evidence="9" id="KW-1185">Reference proteome</keyword>
<evidence type="ECO:0000313" key="8">
    <source>
        <dbReference type="EMBL" id="VFB16926.1"/>
    </source>
</evidence>
<protein>
    <submittedName>
        <fullName evidence="8">2-hydroxyacid dehydrogenase SAV2305</fullName>
        <ecNumber evidence="8">1.1.1.-</ecNumber>
    </submittedName>
</protein>
<name>A0A8H2M911_9FIRM</name>
<dbReference type="GO" id="GO:0008652">
    <property type="term" value="P:amino acid biosynthetic process"/>
    <property type="evidence" value="ECO:0007669"/>
    <property type="project" value="UniProtKB-KW"/>
</dbReference>
<dbReference type="InterPro" id="IPR036291">
    <property type="entry name" value="NAD(P)-bd_dom_sf"/>
</dbReference>
<dbReference type="PANTHER" id="PTHR42789">
    <property type="entry name" value="D-ISOMER SPECIFIC 2-HYDROXYACID DEHYDROGENASE FAMILY PROTEIN (AFU_ORTHOLOGUE AFUA_6G10090)"/>
    <property type="match status" value="1"/>
</dbReference>
<dbReference type="Gene3D" id="3.40.50.720">
    <property type="entry name" value="NAD(P)-binding Rossmann-like Domain"/>
    <property type="match status" value="2"/>
</dbReference>
<dbReference type="InterPro" id="IPR050857">
    <property type="entry name" value="D-2-hydroxyacid_DH"/>
</dbReference>
<keyword evidence="2" id="KW-0028">Amino-acid biosynthesis</keyword>
<organism evidence="8 9">
    <name type="scientific">Urinicoccus massiliensis</name>
    <dbReference type="NCBI Taxonomy" id="1723382"/>
    <lineage>
        <taxon>Bacteria</taxon>
        <taxon>Bacillati</taxon>
        <taxon>Bacillota</taxon>
        <taxon>Tissierellia</taxon>
        <taxon>Tissierellales</taxon>
        <taxon>Peptoniphilaceae</taxon>
        <taxon>Urinicoccus</taxon>
    </lineage>
</organism>
<dbReference type="EMBL" id="CAACYI010000001">
    <property type="protein sequence ID" value="VFB16926.1"/>
    <property type="molecule type" value="Genomic_DNA"/>
</dbReference>
<proteinExistence type="inferred from homology"/>
<evidence type="ECO:0000259" key="6">
    <source>
        <dbReference type="Pfam" id="PF00389"/>
    </source>
</evidence>
<dbReference type="PROSITE" id="PS00065">
    <property type="entry name" value="D_2_HYDROXYACID_DH_1"/>
    <property type="match status" value="1"/>
</dbReference>
<dbReference type="InterPro" id="IPR006140">
    <property type="entry name" value="D-isomer_DH_NAD-bd"/>
</dbReference>
<feature type="domain" description="D-isomer specific 2-hydroxyacid dehydrogenase NAD-binding" evidence="7">
    <location>
        <begin position="108"/>
        <end position="284"/>
    </location>
</feature>
<evidence type="ECO:0000256" key="4">
    <source>
        <dbReference type="ARBA" id="ARBA00023027"/>
    </source>
</evidence>
<dbReference type="FunFam" id="3.40.50.720:FF:000203">
    <property type="entry name" value="D-3-phosphoglycerate dehydrogenase (SerA)"/>
    <property type="match status" value="1"/>
</dbReference>
<keyword evidence="3 5" id="KW-0560">Oxidoreductase</keyword>
<evidence type="ECO:0000256" key="5">
    <source>
        <dbReference type="RuleBase" id="RU003719"/>
    </source>
</evidence>
<feature type="domain" description="D-isomer specific 2-hydroxyacid dehydrogenase catalytic" evidence="6">
    <location>
        <begin position="4"/>
        <end position="316"/>
    </location>
</feature>
<dbReference type="PANTHER" id="PTHR42789:SF1">
    <property type="entry name" value="D-ISOMER SPECIFIC 2-HYDROXYACID DEHYDROGENASE FAMILY PROTEIN (AFU_ORTHOLOGUE AFUA_6G10090)"/>
    <property type="match status" value="1"/>
</dbReference>
<dbReference type="SUPFAM" id="SSF52283">
    <property type="entry name" value="Formate/glycerate dehydrogenase catalytic domain-like"/>
    <property type="match status" value="1"/>
</dbReference>
<dbReference type="Pfam" id="PF02826">
    <property type="entry name" value="2-Hacid_dh_C"/>
    <property type="match status" value="1"/>
</dbReference>
<dbReference type="GO" id="GO:0016616">
    <property type="term" value="F:oxidoreductase activity, acting on the CH-OH group of donors, NAD or NADP as acceptor"/>
    <property type="evidence" value="ECO:0007669"/>
    <property type="project" value="InterPro"/>
</dbReference>
<dbReference type="PROSITE" id="PS00671">
    <property type="entry name" value="D_2_HYDROXYACID_DH_3"/>
    <property type="match status" value="1"/>
</dbReference>
<dbReference type="InterPro" id="IPR029752">
    <property type="entry name" value="D-isomer_DH_CS1"/>
</dbReference>
<dbReference type="GO" id="GO:0051287">
    <property type="term" value="F:NAD binding"/>
    <property type="evidence" value="ECO:0007669"/>
    <property type="project" value="InterPro"/>
</dbReference>
<evidence type="ECO:0000256" key="1">
    <source>
        <dbReference type="ARBA" id="ARBA00005854"/>
    </source>
</evidence>
<evidence type="ECO:0000256" key="3">
    <source>
        <dbReference type="ARBA" id="ARBA00023002"/>
    </source>
</evidence>
<dbReference type="AlphaFoldDB" id="A0A8H2M911"/>
<evidence type="ECO:0000259" key="7">
    <source>
        <dbReference type="Pfam" id="PF02826"/>
    </source>
</evidence>
<comment type="similarity">
    <text evidence="1 5">Belongs to the D-isomer specific 2-hydroxyacid dehydrogenase family.</text>
</comment>
<comment type="caution">
    <text evidence="8">The sequence shown here is derived from an EMBL/GenBank/DDBJ whole genome shotgun (WGS) entry which is preliminary data.</text>
</comment>